<dbReference type="RefSeq" id="WP_251516597.1">
    <property type="nucleotide sequence ID" value="NZ_JAMBON010000038.1"/>
</dbReference>
<organism evidence="7 8">
    <name type="scientific">Oceanobacillus luteolus</name>
    <dbReference type="NCBI Taxonomy" id="1274358"/>
    <lineage>
        <taxon>Bacteria</taxon>
        <taxon>Bacillati</taxon>
        <taxon>Bacillota</taxon>
        <taxon>Bacilli</taxon>
        <taxon>Bacillales</taxon>
        <taxon>Bacillaceae</taxon>
        <taxon>Oceanobacillus</taxon>
    </lineage>
</organism>
<evidence type="ECO:0000256" key="4">
    <source>
        <dbReference type="ARBA" id="ARBA00022989"/>
    </source>
</evidence>
<comment type="caution">
    <text evidence="7">The sequence shown here is derived from an EMBL/GenBank/DDBJ whole genome shotgun (WGS) entry which is preliminary data.</text>
</comment>
<keyword evidence="2" id="KW-1003">Cell membrane</keyword>
<proteinExistence type="predicted"/>
<reference evidence="8" key="1">
    <citation type="journal article" date="2019" name="Int. J. Syst. Evol. Microbiol.">
        <title>The Global Catalogue of Microorganisms (GCM) 10K type strain sequencing project: providing services to taxonomists for standard genome sequencing and annotation.</title>
        <authorList>
            <consortium name="The Broad Institute Genomics Platform"/>
            <consortium name="The Broad Institute Genome Sequencing Center for Infectious Disease"/>
            <person name="Wu L."/>
            <person name="Ma J."/>
        </authorList>
    </citation>
    <scope>NUCLEOTIDE SEQUENCE [LARGE SCALE GENOMIC DNA]</scope>
    <source>
        <strain evidence="8">CGMCC 1.12376</strain>
    </source>
</reference>
<sequence>MINLIIGFVAIAATCSIYFLAKLLHQKLKLTFTVPVVTSTFIVIILLLIFKIPYETFMIGGQWIKELQGPAVVALAYPLYKQRDVLKKHLTPILLGSCVGVAVGISAGILLAKAAGFEDEIILSLTTKSVTMPVAVAIVETLGGVTSLAAVFVLVAGFGGVFFSSMVYKLFRINDDIAKSVGLGSGSHAIGIAKALESSLREGSISTIAMIVCAVTVSIIAPWLVQLLLY</sequence>
<evidence type="ECO:0000256" key="3">
    <source>
        <dbReference type="ARBA" id="ARBA00022692"/>
    </source>
</evidence>
<keyword evidence="8" id="KW-1185">Reference proteome</keyword>
<protein>
    <submittedName>
        <fullName evidence="7">LrgB family protein</fullName>
    </submittedName>
</protein>
<dbReference type="PANTHER" id="PTHR30249">
    <property type="entry name" value="PUTATIVE SEROTONIN TRANSPORTER"/>
    <property type="match status" value="1"/>
</dbReference>
<gene>
    <name evidence="7" type="ORF">ACFSBH_15380</name>
</gene>
<evidence type="ECO:0000256" key="2">
    <source>
        <dbReference type="ARBA" id="ARBA00022475"/>
    </source>
</evidence>
<dbReference type="EMBL" id="JBHUDE010000143">
    <property type="protein sequence ID" value="MFD1608995.1"/>
    <property type="molecule type" value="Genomic_DNA"/>
</dbReference>
<evidence type="ECO:0000256" key="6">
    <source>
        <dbReference type="SAM" id="Phobius"/>
    </source>
</evidence>
<name>A0ABW4HUJ6_9BACI</name>
<feature type="transmembrane region" description="Helical" evidence="6">
    <location>
        <begin position="132"/>
        <end position="163"/>
    </location>
</feature>
<feature type="transmembrane region" description="Helical" evidence="6">
    <location>
        <begin position="6"/>
        <end position="24"/>
    </location>
</feature>
<dbReference type="InterPro" id="IPR007300">
    <property type="entry name" value="CidB/LrgB"/>
</dbReference>
<evidence type="ECO:0000313" key="7">
    <source>
        <dbReference type="EMBL" id="MFD1608995.1"/>
    </source>
</evidence>
<evidence type="ECO:0000256" key="5">
    <source>
        <dbReference type="ARBA" id="ARBA00023136"/>
    </source>
</evidence>
<dbReference type="Proteomes" id="UP001597221">
    <property type="component" value="Unassembled WGS sequence"/>
</dbReference>
<comment type="subcellular location">
    <subcellularLocation>
        <location evidence="1">Cell membrane</location>
        <topology evidence="1">Multi-pass membrane protein</topology>
    </subcellularLocation>
</comment>
<evidence type="ECO:0000256" key="1">
    <source>
        <dbReference type="ARBA" id="ARBA00004651"/>
    </source>
</evidence>
<feature type="transmembrane region" description="Helical" evidence="6">
    <location>
        <begin position="92"/>
        <end position="112"/>
    </location>
</feature>
<dbReference type="Pfam" id="PF04172">
    <property type="entry name" value="LrgB"/>
    <property type="match status" value="1"/>
</dbReference>
<evidence type="ECO:0000313" key="8">
    <source>
        <dbReference type="Proteomes" id="UP001597221"/>
    </source>
</evidence>
<keyword evidence="3 6" id="KW-0812">Transmembrane</keyword>
<accession>A0ABW4HUJ6</accession>
<feature type="transmembrane region" description="Helical" evidence="6">
    <location>
        <begin position="208"/>
        <end position="229"/>
    </location>
</feature>
<dbReference type="PANTHER" id="PTHR30249:SF17">
    <property type="entry name" value="HOLIN-LIKE PROTEIN CIDB"/>
    <property type="match status" value="1"/>
</dbReference>
<keyword evidence="4 6" id="KW-1133">Transmembrane helix</keyword>
<keyword evidence="5 6" id="KW-0472">Membrane</keyword>
<feature type="transmembrane region" description="Helical" evidence="6">
    <location>
        <begin position="31"/>
        <end position="50"/>
    </location>
</feature>